<feature type="compositionally biased region" description="Basic and acidic residues" evidence="1">
    <location>
        <begin position="274"/>
        <end position="286"/>
    </location>
</feature>
<evidence type="ECO:0000256" key="2">
    <source>
        <dbReference type="SAM" id="Phobius"/>
    </source>
</evidence>
<comment type="caution">
    <text evidence="3">The sequence shown here is derived from an EMBL/GenBank/DDBJ whole genome shotgun (WGS) entry which is preliminary data.</text>
</comment>
<keyword evidence="2" id="KW-1133">Transmembrane helix</keyword>
<reference evidence="3" key="1">
    <citation type="journal article" date="2023" name="Mol. Biol. Evol.">
        <title>Third-Generation Sequencing Reveals the Adaptive Role of the Epigenome in Three Deep-Sea Polychaetes.</title>
        <authorList>
            <person name="Perez M."/>
            <person name="Aroh O."/>
            <person name="Sun Y."/>
            <person name="Lan Y."/>
            <person name="Juniper S.K."/>
            <person name="Young C.R."/>
            <person name="Angers B."/>
            <person name="Qian P.Y."/>
        </authorList>
    </citation>
    <scope>NUCLEOTIDE SEQUENCE</scope>
    <source>
        <strain evidence="3">P08H-3</strain>
    </source>
</reference>
<feature type="region of interest" description="Disordered" evidence="1">
    <location>
        <begin position="330"/>
        <end position="397"/>
    </location>
</feature>
<name>A0AAD9IZ30_9ANNE</name>
<feature type="region of interest" description="Disordered" evidence="1">
    <location>
        <begin position="673"/>
        <end position="705"/>
    </location>
</feature>
<feature type="region of interest" description="Disordered" evidence="1">
    <location>
        <begin position="272"/>
        <end position="303"/>
    </location>
</feature>
<feature type="compositionally biased region" description="Acidic residues" evidence="1">
    <location>
        <begin position="696"/>
        <end position="705"/>
    </location>
</feature>
<organism evidence="3 4">
    <name type="scientific">Paralvinella palmiformis</name>
    <dbReference type="NCBI Taxonomy" id="53620"/>
    <lineage>
        <taxon>Eukaryota</taxon>
        <taxon>Metazoa</taxon>
        <taxon>Spiralia</taxon>
        <taxon>Lophotrochozoa</taxon>
        <taxon>Annelida</taxon>
        <taxon>Polychaeta</taxon>
        <taxon>Sedentaria</taxon>
        <taxon>Canalipalpata</taxon>
        <taxon>Terebellida</taxon>
        <taxon>Terebelliformia</taxon>
        <taxon>Alvinellidae</taxon>
        <taxon>Paralvinella</taxon>
    </lineage>
</organism>
<evidence type="ECO:0000313" key="4">
    <source>
        <dbReference type="Proteomes" id="UP001208570"/>
    </source>
</evidence>
<evidence type="ECO:0000313" key="3">
    <source>
        <dbReference type="EMBL" id="KAK2142993.1"/>
    </source>
</evidence>
<feature type="compositionally biased region" description="Low complexity" evidence="1">
    <location>
        <begin position="586"/>
        <end position="598"/>
    </location>
</feature>
<dbReference type="AlphaFoldDB" id="A0AAD9IZ30"/>
<gene>
    <name evidence="3" type="ORF">LSH36_889g00029</name>
</gene>
<feature type="compositionally biased region" description="Polar residues" evidence="1">
    <location>
        <begin position="337"/>
        <end position="347"/>
    </location>
</feature>
<protein>
    <submittedName>
        <fullName evidence="3">Uncharacterized protein</fullName>
    </submittedName>
</protein>
<feature type="region of interest" description="Disordered" evidence="1">
    <location>
        <begin position="106"/>
        <end position="152"/>
    </location>
</feature>
<feature type="region of interest" description="Disordered" evidence="1">
    <location>
        <begin position="37"/>
        <end position="65"/>
    </location>
</feature>
<dbReference type="EMBL" id="JAODUP010000889">
    <property type="protein sequence ID" value="KAK2142993.1"/>
    <property type="molecule type" value="Genomic_DNA"/>
</dbReference>
<sequence>MTHKREAAKRPPASSQRQHKASIMIDLLNKITSKTSALHRDSGRHRPDRHQKTGSTATGKTPTTKAAVYRPQSMGALDGHDRYTAGKNKNFDIGDGGSLHYGLAQTSTRGLSTPRIPDKETASDVGNGQRPGVGSRSSVVDEENADLNHPRYNRGLSSPDLCRTRHGRRSDVIKGRDRCCSLEALRRSDNCMRTTAAGRCHCTIKLYRPASALEVSAKPRQRMGSGQTGIVVGCPTSQTTSYSLRDKEHISDVDVSWFFEPSPTVWDAGNVMKSRREPNAPLKRSESTNSGLRPTNAHLRPTNASLRPVSTVLRPTNGGLRYGTVENGLSSHLADNGSRTNANIDSSSEGDRNDRIKETLRSNPRFIPQMSPPADDNNGARNGGTPAPSYPVVTDQKLSSGDRSFQKEISTRLDHAPAKPPRLPSEIRVESNGTRSVDDVLAADERMLNTSRRIFPRSCQPVGSFISGSTSGPEYPASTTYFSPRRSGLSPDRDLKSYVYGSEEEKTKVLSLLDRYATKNSTVLPLTKDQMSDYLSCAKRQLGLENRIANLTDNGVDNEREPDVIPPPTELSQQLRRDTDVRRRNTGSGSSNPTSNRNYADARAGSGFVYERRPIRQPSDRVPSIVTFGANHEVLTFKKDNGEPRTRKTRPSCEGVDQDVVVLPQTTFHVNGAITETPAIRRRENKQQSLSNDDNNNNDDDDDDDVVIMASRNSSTRPGRTADGRVISHVPIPSRRLWRRTRSSVKNTDLEESLLQTGMSHEQYQNTCDILDDAIRCSQSLDTLRSWLYGSSMMIIFALVLLLGFLICFGINHVIQISAWVSFGTAVICLTAAVLLMERRLKKEYLTNQISDKTSEDLLLTEISRKFTNLFDITSQNLKNTFNETEDFGKKVISKDILMYFAAAYVEDFLLHKKSSPIKGPHPICDSLHDKWCLCNFVKNKVLSGSAVKDLTMKDDLPRTTKVTARKPTLL</sequence>
<feature type="compositionally biased region" description="Basic and acidic residues" evidence="1">
    <location>
        <begin position="349"/>
        <end position="360"/>
    </location>
</feature>
<evidence type="ECO:0000256" key="1">
    <source>
        <dbReference type="SAM" id="MobiDB-lite"/>
    </source>
</evidence>
<keyword evidence="4" id="KW-1185">Reference proteome</keyword>
<feature type="region of interest" description="Disordered" evidence="1">
    <location>
        <begin position="1"/>
        <end position="21"/>
    </location>
</feature>
<feature type="compositionally biased region" description="Low complexity" evidence="1">
    <location>
        <begin position="53"/>
        <end position="65"/>
    </location>
</feature>
<feature type="transmembrane region" description="Helical" evidence="2">
    <location>
        <begin position="786"/>
        <end position="811"/>
    </location>
</feature>
<keyword evidence="2" id="KW-0472">Membrane</keyword>
<keyword evidence="2" id="KW-0812">Transmembrane</keyword>
<accession>A0AAD9IZ30</accession>
<feature type="transmembrane region" description="Helical" evidence="2">
    <location>
        <begin position="817"/>
        <end position="837"/>
    </location>
</feature>
<feature type="region of interest" description="Disordered" evidence="1">
    <location>
        <begin position="553"/>
        <end position="602"/>
    </location>
</feature>
<dbReference type="Proteomes" id="UP001208570">
    <property type="component" value="Unassembled WGS sequence"/>
</dbReference>
<proteinExistence type="predicted"/>